<gene>
    <name evidence="1" type="ORF">LEA_07377</name>
</gene>
<sequence>MRRLLSVILAALASLQALPARSQNPERNLIVVHGGANIAFFAAAYDNLSGTTSPRAGYYAGVTDHIRLHRRIPLYIGTGILFSSRGGRYMGFSARPMYLQIPLTIDCRIRCSRTLSIIPTVGAGT</sequence>
<protein>
    <submittedName>
        <fullName evidence="1">Uncharacterized protein</fullName>
    </submittedName>
</protein>
<proteinExistence type="predicted"/>
<dbReference type="EMBL" id="AJWY01004855">
    <property type="protein sequence ID" value="EKC71226.1"/>
    <property type="molecule type" value="Genomic_DNA"/>
</dbReference>
<evidence type="ECO:0000313" key="1">
    <source>
        <dbReference type="EMBL" id="EKC71226.1"/>
    </source>
</evidence>
<reference evidence="1" key="1">
    <citation type="journal article" date="2013" name="Environ. Microbiol.">
        <title>Microbiota from the distal guts of lean and obese adolescents exhibit partial functional redundancy besides clear differences in community structure.</title>
        <authorList>
            <person name="Ferrer M."/>
            <person name="Ruiz A."/>
            <person name="Lanza F."/>
            <person name="Haange S.B."/>
            <person name="Oberbach A."/>
            <person name="Till H."/>
            <person name="Bargiela R."/>
            <person name="Campoy C."/>
            <person name="Segura M.T."/>
            <person name="Richter M."/>
            <person name="von Bergen M."/>
            <person name="Seifert J."/>
            <person name="Suarez A."/>
        </authorList>
    </citation>
    <scope>NUCLEOTIDE SEQUENCE</scope>
</reference>
<comment type="caution">
    <text evidence="1">The sequence shown here is derived from an EMBL/GenBank/DDBJ whole genome shotgun (WGS) entry which is preliminary data.</text>
</comment>
<dbReference type="AlphaFoldDB" id="K1UI72"/>
<organism evidence="1">
    <name type="scientific">human gut metagenome</name>
    <dbReference type="NCBI Taxonomy" id="408170"/>
    <lineage>
        <taxon>unclassified sequences</taxon>
        <taxon>metagenomes</taxon>
        <taxon>organismal metagenomes</taxon>
    </lineage>
</organism>
<feature type="non-terminal residue" evidence="1">
    <location>
        <position position="125"/>
    </location>
</feature>
<name>K1UI72_9ZZZZ</name>
<accession>K1UI72</accession>